<accession>A0ACB8K8Z9</accession>
<proteinExistence type="predicted"/>
<sequence length="1242" mass="140802">MAHPKVDLEKFTGKNDFNMWKVKMGALLITQGLGDALEPVTKKEGIEGSSSLTPQQATDIDKRARSTIILSLGDSVIREVAKEKTVADLWAKLETIYMTKSLANRLHIKKRMFTLKMAEGSSLDDHIDEFNRVCDTLETIDESLSDESKALLLVSSLPQSYSNFVDALMYGRQTLSLDEVKAALNTRGLQQKSDCPDLKNKNKERVGNAATAEEEEDGYESAGVCVATEDMQKGKWILDSGCTFHMSPYKGYFSDYQNLDGGRVMMGNNSVCKVIGIGKIHLKLHDGSIKEIRQVRHVPELKRNLISLGMIDQMGCSIKLVSGELKILNGSTLVMKGTRKNGVYVLDGESVTGVSYAIESTDIDKTTLWHLRLGHMSIKGLKELSKQGVLGNDKIGELVFCEECILGKSTRNSFKKSIHKTTEILQYLHSDLWGPSQVPSLGGNRYFMTIIDDYSRRVWVYVLKSKDQVFGKFKEWKALVENQTEKRVKKLRTDNGLEYCNQEFDSFCANEGIARHRTVRLTPQQNGLAERMNRTLMDKVRCMMIQSQLPKGLWAETLLTAYTLVNLSPSAAIDFKTPLEMCSGKPGNYIELKVFGCDAYAHVKQGKLSPRALKGKFIGYPEGVKGYKLWCTDLSPPRCIISRDVIFNEETVLKKKLQENGNEPQTKTPESIQFEVEHPNLKSSQEAADSEGDEDDSSGNTEPQSQQHSQTQPRDYHLVRDREKRQIKPPQRYGYADLIAYALAASHEVEEDEPTSYREAMKSSYKSEWQRAMEDEMDSLYKNNTWELVKKPEKRRIVGCKWIFKVKEGLTADEPRRFKARLVAKGYTQKEGVDFKEVFSPVVRHVSIRVLLALTAVYDMELDQLDVKTAFLHGRLQEEILMTQPEGFVSSEYPDHVCLLKKSLYGLKQSPRQWYIRFDEFMVSHGFMRCNFDCCVYYKQIDSDHHIYLLLYVDDMLIACKVREEVEALKQMLNSEFDMKDLGHAKKILGMEIKRDRRKGTMFLSQKKYLEKVLNTFGMSSCKPVITPLASHFKLSNQQCPKSSEERQDMSKVPYANAVGCMMYAMVLTRPDISHALSLISREMNEAGLWGYVDSDYAGDLDRRRSQTGYMFMLNGCLISWKASLQHVVALSTTEAEYTAATEAVKEALWLKGLISELGIPQKVVDIHCDSSSAIYLSRNPAHHEKTKHIDIKLHFIRNVISKGIVKMVKIHTSNNPADMLTKVVPSAKFKTCLDIAEICSL</sequence>
<name>A0ACB8K8Z9_CITSI</name>
<dbReference type="EMBL" id="CM039174">
    <property type="protein sequence ID" value="KAH9750850.1"/>
    <property type="molecule type" value="Genomic_DNA"/>
</dbReference>
<organism evidence="1 2">
    <name type="scientific">Citrus sinensis</name>
    <name type="common">Sweet orange</name>
    <name type="synonym">Citrus aurantium var. sinensis</name>
    <dbReference type="NCBI Taxonomy" id="2711"/>
    <lineage>
        <taxon>Eukaryota</taxon>
        <taxon>Viridiplantae</taxon>
        <taxon>Streptophyta</taxon>
        <taxon>Embryophyta</taxon>
        <taxon>Tracheophyta</taxon>
        <taxon>Spermatophyta</taxon>
        <taxon>Magnoliopsida</taxon>
        <taxon>eudicotyledons</taxon>
        <taxon>Gunneridae</taxon>
        <taxon>Pentapetalae</taxon>
        <taxon>rosids</taxon>
        <taxon>malvids</taxon>
        <taxon>Sapindales</taxon>
        <taxon>Rutaceae</taxon>
        <taxon>Aurantioideae</taxon>
        <taxon>Citrus</taxon>
    </lineage>
</organism>
<evidence type="ECO:0000313" key="2">
    <source>
        <dbReference type="Proteomes" id="UP000829398"/>
    </source>
</evidence>
<comment type="caution">
    <text evidence="1">The sequence shown here is derived from an EMBL/GenBank/DDBJ whole genome shotgun (WGS) entry which is preliminary data.</text>
</comment>
<keyword evidence="2" id="KW-1185">Reference proteome</keyword>
<reference evidence="2" key="1">
    <citation type="journal article" date="2023" name="Hortic. Res.">
        <title>A chromosome-level phased genome enabling allele-level studies in sweet orange: a case study on citrus Huanglongbing tolerance.</title>
        <authorList>
            <person name="Wu B."/>
            <person name="Yu Q."/>
            <person name="Deng Z."/>
            <person name="Duan Y."/>
            <person name="Luo F."/>
            <person name="Gmitter F. Jr."/>
        </authorList>
    </citation>
    <scope>NUCLEOTIDE SEQUENCE [LARGE SCALE GENOMIC DNA]</scope>
    <source>
        <strain evidence="2">cv. Valencia</strain>
    </source>
</reference>
<dbReference type="Proteomes" id="UP000829398">
    <property type="component" value="Chromosome 5"/>
</dbReference>
<evidence type="ECO:0000313" key="1">
    <source>
        <dbReference type="EMBL" id="KAH9750850.1"/>
    </source>
</evidence>
<gene>
    <name evidence="1" type="ORF">KPL71_014037</name>
</gene>
<protein>
    <submittedName>
        <fullName evidence="1">Integrase catalytic domain-containing protein</fullName>
    </submittedName>
</protein>